<gene>
    <name evidence="1" type="ORF">B1B_13847</name>
</gene>
<feature type="non-terminal residue" evidence="1">
    <location>
        <position position="1"/>
    </location>
</feature>
<reference evidence="1" key="2">
    <citation type="journal article" date="2014" name="ISME J.">
        <title>Microbial stratification in low pH oxic and suboxic macroscopic growths along an acid mine drainage.</title>
        <authorList>
            <person name="Mendez-Garcia C."/>
            <person name="Mesa V."/>
            <person name="Sprenger R.R."/>
            <person name="Richter M."/>
            <person name="Diez M.S."/>
            <person name="Solano J."/>
            <person name="Bargiela R."/>
            <person name="Golyshina O.V."/>
            <person name="Manteca A."/>
            <person name="Ramos J.L."/>
            <person name="Gallego J.R."/>
            <person name="Llorente I."/>
            <person name="Martins Dos Santos V.A."/>
            <person name="Jensen O.N."/>
            <person name="Pelaez A.I."/>
            <person name="Sanchez J."/>
            <person name="Ferrer M."/>
        </authorList>
    </citation>
    <scope>NUCLEOTIDE SEQUENCE</scope>
</reference>
<protein>
    <submittedName>
        <fullName evidence="1">Rhodopirellula transposase</fullName>
    </submittedName>
</protein>
<proteinExistence type="predicted"/>
<comment type="caution">
    <text evidence="1">The sequence shown here is derived from an EMBL/GenBank/DDBJ whole genome shotgun (WGS) entry which is preliminary data.</text>
</comment>
<organism evidence="1">
    <name type="scientific">mine drainage metagenome</name>
    <dbReference type="NCBI Taxonomy" id="410659"/>
    <lineage>
        <taxon>unclassified sequences</taxon>
        <taxon>metagenomes</taxon>
        <taxon>ecological metagenomes</taxon>
    </lineage>
</organism>
<sequence length="51" mass="5781">TGLRVKAGLDQSYYPRGIKITDKELQAVPLRPHAFHGEWNYTVLPDRTTAV</sequence>
<dbReference type="EMBL" id="AUZY01009128">
    <property type="protein sequence ID" value="EQD43396.1"/>
    <property type="molecule type" value="Genomic_DNA"/>
</dbReference>
<name>T0Z5S6_9ZZZZ</name>
<accession>T0Z5S6</accession>
<dbReference type="InterPro" id="IPR011518">
    <property type="entry name" value="Transposase_36"/>
</dbReference>
<dbReference type="Pfam" id="PF07592">
    <property type="entry name" value="DDE_Tnp_ISAZ013"/>
    <property type="match status" value="1"/>
</dbReference>
<dbReference type="AlphaFoldDB" id="T0Z5S6"/>
<evidence type="ECO:0000313" key="1">
    <source>
        <dbReference type="EMBL" id="EQD43396.1"/>
    </source>
</evidence>
<reference evidence="1" key="1">
    <citation type="submission" date="2013-08" db="EMBL/GenBank/DDBJ databases">
        <authorList>
            <person name="Mendez C."/>
            <person name="Richter M."/>
            <person name="Ferrer M."/>
            <person name="Sanchez J."/>
        </authorList>
    </citation>
    <scope>NUCLEOTIDE SEQUENCE</scope>
</reference>